<evidence type="ECO:0000256" key="3">
    <source>
        <dbReference type="SAM" id="SignalP"/>
    </source>
</evidence>
<keyword evidence="5" id="KW-1185">Reference proteome</keyword>
<dbReference type="EMBL" id="FNGS01000004">
    <property type="protein sequence ID" value="SDM10337.1"/>
    <property type="molecule type" value="Genomic_DNA"/>
</dbReference>
<dbReference type="AlphaFoldDB" id="A0A1G9QIK3"/>
<dbReference type="GO" id="GO:0004177">
    <property type="term" value="F:aminopeptidase activity"/>
    <property type="evidence" value="ECO:0007669"/>
    <property type="project" value="UniProtKB-KW"/>
</dbReference>
<evidence type="ECO:0000313" key="4">
    <source>
        <dbReference type="EMBL" id="SDM10337.1"/>
    </source>
</evidence>
<comment type="similarity">
    <text evidence="1">Belongs to the peptidase S58 family.</text>
</comment>
<keyword evidence="4" id="KW-0645">Protease</keyword>
<protein>
    <submittedName>
        <fullName evidence="4">L-aminopeptidase DmpA. Serine peptidase. MEROPS family S58</fullName>
    </submittedName>
</protein>
<accession>A0A1G9QIK3</accession>
<sequence length="368" mass="39119">MMKKILLLLFLPAMLHAQTRFREDTGEAIGILKTGAFNAITDVPRVKVGQVTLFSSSDIRTGVTAILPHDGNIFQQKVPAAVFVANGFGKMAGISQVNELGNLETPVVLTNTLSVAAGMEGLITYTLAQPGNEKVRSVNAVVGETNDGFLNDITGRHVRPEHVLQALKDAKTGKVDEGNVGAGTGTICFGWKGGIGTSSRVLPSKSGKYTVGVLVQTNFGGVLEIKGIPVGKNLGKYFLSDQLNDPADGSCLIVVATDAPLSHRNLERLAKRAWSALARVGGIASNGSGEYVLAFSTNEKVRIPHNQPGPTQTLEEVHNDAMSPLFLGAIEATEEAILNSLWAARTVSGKNGVSEELPREQVKKMLKR</sequence>
<dbReference type="InterPro" id="IPR005321">
    <property type="entry name" value="Peptidase_S58_DmpA"/>
</dbReference>
<evidence type="ECO:0000256" key="2">
    <source>
        <dbReference type="SAM" id="MobiDB-lite"/>
    </source>
</evidence>
<feature type="chain" id="PRO_5011649889" evidence="3">
    <location>
        <begin position="23"/>
        <end position="368"/>
    </location>
</feature>
<dbReference type="Pfam" id="PF03576">
    <property type="entry name" value="Peptidase_S58"/>
    <property type="match status" value="1"/>
</dbReference>
<feature type="region of interest" description="Disordered" evidence="2">
    <location>
        <begin position="349"/>
        <end position="368"/>
    </location>
</feature>
<keyword evidence="4" id="KW-0031">Aminopeptidase</keyword>
<organism evidence="4 5">
    <name type="scientific">Siphonobacter aquaeclarae</name>
    <dbReference type="NCBI Taxonomy" id="563176"/>
    <lineage>
        <taxon>Bacteria</taxon>
        <taxon>Pseudomonadati</taxon>
        <taxon>Bacteroidota</taxon>
        <taxon>Cytophagia</taxon>
        <taxon>Cytophagales</taxon>
        <taxon>Cytophagaceae</taxon>
        <taxon>Siphonobacter</taxon>
    </lineage>
</organism>
<keyword evidence="3" id="KW-0732">Signal</keyword>
<reference evidence="4 5" key="1">
    <citation type="submission" date="2016-10" db="EMBL/GenBank/DDBJ databases">
        <authorList>
            <person name="de Groot N.N."/>
        </authorList>
    </citation>
    <scope>NUCLEOTIDE SEQUENCE [LARGE SCALE GENOMIC DNA]</scope>
    <source>
        <strain evidence="4 5">DSM 21668</strain>
    </source>
</reference>
<dbReference type="PANTHER" id="PTHR36512">
    <property type="entry name" value="D-AMINOPEPTIDASE"/>
    <property type="match status" value="1"/>
</dbReference>
<keyword evidence="4" id="KW-0378">Hydrolase</keyword>
<dbReference type="CDD" id="cd02253">
    <property type="entry name" value="DmpA"/>
    <property type="match status" value="1"/>
</dbReference>
<evidence type="ECO:0000313" key="5">
    <source>
        <dbReference type="Proteomes" id="UP000198901"/>
    </source>
</evidence>
<name>A0A1G9QIK3_9BACT</name>
<dbReference type="Gene3D" id="3.60.70.12">
    <property type="entry name" value="L-amino peptidase D-ALA esterase/amidase"/>
    <property type="match status" value="1"/>
</dbReference>
<feature type="signal peptide" evidence="3">
    <location>
        <begin position="1"/>
        <end position="22"/>
    </location>
</feature>
<dbReference type="SUPFAM" id="SSF56266">
    <property type="entry name" value="DmpA/ArgJ-like"/>
    <property type="match status" value="1"/>
</dbReference>
<feature type="compositionally biased region" description="Basic and acidic residues" evidence="2">
    <location>
        <begin position="356"/>
        <end position="368"/>
    </location>
</feature>
<dbReference type="STRING" id="563176.SAMN04488090_2634"/>
<evidence type="ECO:0000256" key="1">
    <source>
        <dbReference type="ARBA" id="ARBA00007068"/>
    </source>
</evidence>
<dbReference type="InterPro" id="IPR016117">
    <property type="entry name" value="ArgJ-like_dom_sf"/>
</dbReference>
<proteinExistence type="inferred from homology"/>
<gene>
    <name evidence="4" type="ORF">SAMN04488090_2634</name>
</gene>
<dbReference type="PANTHER" id="PTHR36512:SF3">
    <property type="entry name" value="BLR5678 PROTEIN"/>
    <property type="match status" value="1"/>
</dbReference>
<dbReference type="Proteomes" id="UP000198901">
    <property type="component" value="Unassembled WGS sequence"/>
</dbReference>